<dbReference type="SUPFAM" id="SSF52172">
    <property type="entry name" value="CheY-like"/>
    <property type="match status" value="1"/>
</dbReference>
<comment type="caution">
    <text evidence="2">The sequence shown here is derived from an EMBL/GenBank/DDBJ whole genome shotgun (WGS) entry which is preliminary data.</text>
</comment>
<dbReference type="PANTHER" id="PTHR43228:SF1">
    <property type="entry name" value="TWO-COMPONENT RESPONSE REGULATOR ARR22"/>
    <property type="match status" value="1"/>
</dbReference>
<dbReference type="PANTHER" id="PTHR43228">
    <property type="entry name" value="TWO-COMPONENT RESPONSE REGULATOR"/>
    <property type="match status" value="1"/>
</dbReference>
<dbReference type="PROSITE" id="PS50110">
    <property type="entry name" value="RESPONSE_REGULATORY"/>
    <property type="match status" value="1"/>
</dbReference>
<evidence type="ECO:0000259" key="1">
    <source>
        <dbReference type="PROSITE" id="PS50110"/>
    </source>
</evidence>
<protein>
    <submittedName>
        <fullName evidence="2">Chemotaxis protein CheY homolog</fullName>
    </submittedName>
</protein>
<dbReference type="Gene3D" id="3.40.50.2300">
    <property type="match status" value="1"/>
</dbReference>
<dbReference type="InterPro" id="IPR052048">
    <property type="entry name" value="ST_Response_Regulator"/>
</dbReference>
<evidence type="ECO:0000313" key="2">
    <source>
        <dbReference type="EMBL" id="CDI05703.1"/>
    </source>
</evidence>
<dbReference type="InterPro" id="IPR011006">
    <property type="entry name" value="CheY-like_superfamily"/>
</dbReference>
<evidence type="ECO:0000313" key="3">
    <source>
        <dbReference type="Proteomes" id="UP000018159"/>
    </source>
</evidence>
<dbReference type="Proteomes" id="UP000018159">
    <property type="component" value="Unassembled WGS sequence"/>
</dbReference>
<keyword evidence="3" id="KW-1185">Reference proteome</keyword>
<name>V6ATE5_9ARCH</name>
<accession>V6ATE5</accession>
<dbReference type="AlphaFoldDB" id="V6ATE5"/>
<organism evidence="2 3">
    <name type="scientific">Candidatus Nitrosotenuis uzonensis</name>
    <dbReference type="NCBI Taxonomy" id="1407055"/>
    <lineage>
        <taxon>Archaea</taxon>
        <taxon>Nitrososphaerota</taxon>
        <taxon>Candidatus Nitrosotenuis</taxon>
    </lineage>
</organism>
<dbReference type="InterPro" id="IPR001789">
    <property type="entry name" value="Sig_transdc_resp-reg_receiver"/>
</dbReference>
<feature type="domain" description="Response regulatory" evidence="1">
    <location>
        <begin position="11"/>
        <end position="127"/>
    </location>
</feature>
<dbReference type="SMART" id="SM00448">
    <property type="entry name" value="REC"/>
    <property type="match status" value="1"/>
</dbReference>
<reference evidence="2 3" key="1">
    <citation type="journal article" date="2013" name="PLoS ONE">
        <title>Enrichment and Genome Sequence of the Group I.1a Ammonia-Oxidizing Archaeon ?Ca. Nitrosotenuis uzonensis? Representing a Clade Globally.</title>
        <authorList>
            <person name="Lebedeva E.V."/>
            <person name="Hatzenpichler R."/>
            <person name="Pelletier E."/>
            <person name="Schuster N."/>
            <person name="Hauzmayer S."/>
            <person name="Bulaev A."/>
            <person name="Grigor'eva N.V."/>
            <person name="Galushko A."/>
            <person name="Schmid M."/>
            <person name="Palatinszky M."/>
            <person name="Le Paslier D."/>
            <person name="Daims H."/>
            <person name="Wagner M."/>
        </authorList>
    </citation>
    <scope>NUCLEOTIDE SEQUENCE [LARGE SCALE GENOMIC DNA]</scope>
    <source>
        <strain evidence="2 3">N4</strain>
    </source>
</reference>
<gene>
    <name evidence="2" type="primary">cheY</name>
    <name evidence="2" type="ORF">NITUZ_30395</name>
</gene>
<sequence>MIALSEDWEPSILIVDDSHFTRRAIRKIIESNMLATKIIEAADGVEAVMKYKEHRPTLVTMDVLMPKADGIQALRAIKKIDPFAKVIMISSTGKSHIVQDSMRAGAIDYVLKPFDPAQIAITISKHGRI</sequence>
<dbReference type="EMBL" id="CBTY010000008">
    <property type="protein sequence ID" value="CDI05703.1"/>
    <property type="molecule type" value="Genomic_DNA"/>
</dbReference>
<proteinExistence type="predicted"/>
<dbReference type="GO" id="GO:0000160">
    <property type="term" value="P:phosphorelay signal transduction system"/>
    <property type="evidence" value="ECO:0007669"/>
    <property type="project" value="InterPro"/>
</dbReference>
<dbReference type="Pfam" id="PF00072">
    <property type="entry name" value="Response_reg"/>
    <property type="match status" value="1"/>
</dbReference>
<dbReference type="STRING" id="1407055.NITUZ_30395"/>